<gene>
    <name evidence="1" type="ORF">FHS40_008980</name>
</gene>
<keyword evidence="2" id="KW-1185">Reference proteome</keyword>
<dbReference type="EMBL" id="JACHJD010000042">
    <property type="protein sequence ID" value="MBB5109850.1"/>
    <property type="molecule type" value="Genomic_DNA"/>
</dbReference>
<dbReference type="AlphaFoldDB" id="A0A7W8B632"/>
<evidence type="ECO:0000313" key="2">
    <source>
        <dbReference type="Proteomes" id="UP000549009"/>
    </source>
</evidence>
<organism evidence="1 2">
    <name type="scientific">Streptomyces spectabilis</name>
    <dbReference type="NCBI Taxonomy" id="68270"/>
    <lineage>
        <taxon>Bacteria</taxon>
        <taxon>Bacillati</taxon>
        <taxon>Actinomycetota</taxon>
        <taxon>Actinomycetes</taxon>
        <taxon>Kitasatosporales</taxon>
        <taxon>Streptomycetaceae</taxon>
        <taxon>Streptomyces</taxon>
    </lineage>
</organism>
<evidence type="ECO:0000313" key="1">
    <source>
        <dbReference type="EMBL" id="MBB5109850.1"/>
    </source>
</evidence>
<comment type="caution">
    <text evidence="1">The sequence shown here is derived from an EMBL/GenBank/DDBJ whole genome shotgun (WGS) entry which is preliminary data.</text>
</comment>
<protein>
    <submittedName>
        <fullName evidence="1">Uncharacterized protein</fullName>
    </submittedName>
</protein>
<dbReference type="Proteomes" id="UP000549009">
    <property type="component" value="Unassembled WGS sequence"/>
</dbReference>
<proteinExistence type="predicted"/>
<reference evidence="1 2" key="1">
    <citation type="submission" date="2020-08" db="EMBL/GenBank/DDBJ databases">
        <title>Genomic Encyclopedia of Type Strains, Phase III (KMG-III): the genomes of soil and plant-associated and newly described type strains.</title>
        <authorList>
            <person name="Whitman W."/>
        </authorList>
    </citation>
    <scope>NUCLEOTIDE SEQUENCE [LARGE SCALE GENOMIC DNA]</scope>
    <source>
        <strain evidence="1 2">CECT 3146</strain>
    </source>
</reference>
<name>A0A7W8B632_STRST</name>
<accession>A0A7W8B632</accession>
<sequence>MDAVAPEIRELLEQWPDMSATVITERIGGSRSLTVLKERVRALRSAFQPVDPASRTVNGPGELVSTYLSEWHWQDFRGAGRCSRSPVTLRH</sequence>